<reference evidence="1" key="1">
    <citation type="submission" date="2021-02" db="EMBL/GenBank/DDBJ databases">
        <authorList>
            <person name="Bekaert M."/>
        </authorList>
    </citation>
    <scope>NUCLEOTIDE SEQUENCE</scope>
    <source>
        <strain evidence="1">IoA-00</strain>
    </source>
</reference>
<gene>
    <name evidence="1" type="ORF">LSAA_11273</name>
</gene>
<evidence type="ECO:0000313" key="1">
    <source>
        <dbReference type="EMBL" id="CAF2986275.1"/>
    </source>
</evidence>
<dbReference type="EMBL" id="HG994585">
    <property type="protein sequence ID" value="CAF2986275.1"/>
    <property type="molecule type" value="Genomic_DNA"/>
</dbReference>
<keyword evidence="2" id="KW-1185">Reference proteome</keyword>
<dbReference type="AlphaFoldDB" id="A0A7R8D0R3"/>
<dbReference type="Proteomes" id="UP000675881">
    <property type="component" value="Chromosome 6"/>
</dbReference>
<protein>
    <submittedName>
        <fullName evidence="1">(salmon louse) hypothetical protein</fullName>
    </submittedName>
</protein>
<evidence type="ECO:0000313" key="2">
    <source>
        <dbReference type="Proteomes" id="UP000675881"/>
    </source>
</evidence>
<name>A0A7R8D0R3_LEPSM</name>
<accession>A0A7R8D0R3</accession>
<sequence>MGKKAGVVIKLIDKVQDENGGGNFWTFQCIWHQEFDNILRHCNIINGVSYKTEVRCLSKGDFWYYFVDLRCEIFMGNKVKPVKELQCPLWLQYLGLMINITEHLLAK</sequence>
<organism evidence="1 2">
    <name type="scientific">Lepeophtheirus salmonis</name>
    <name type="common">Salmon louse</name>
    <name type="synonym">Caligus salmonis</name>
    <dbReference type="NCBI Taxonomy" id="72036"/>
    <lineage>
        <taxon>Eukaryota</taxon>
        <taxon>Metazoa</taxon>
        <taxon>Ecdysozoa</taxon>
        <taxon>Arthropoda</taxon>
        <taxon>Crustacea</taxon>
        <taxon>Multicrustacea</taxon>
        <taxon>Hexanauplia</taxon>
        <taxon>Copepoda</taxon>
        <taxon>Siphonostomatoida</taxon>
        <taxon>Caligidae</taxon>
        <taxon>Lepeophtheirus</taxon>
    </lineage>
</organism>
<proteinExistence type="predicted"/>